<evidence type="ECO:0000259" key="1">
    <source>
        <dbReference type="PROSITE" id="PS50181"/>
    </source>
</evidence>
<dbReference type="Proteomes" id="UP000483820">
    <property type="component" value="Chromosome III"/>
</dbReference>
<dbReference type="PANTHER" id="PTHR21503:SF8">
    <property type="entry name" value="F-BOX ASSOCIATED DOMAIN-CONTAINING PROTEIN-RELATED"/>
    <property type="match status" value="1"/>
</dbReference>
<sequence length="359" mass="42016">MTSLLQRPPHKFPLLKLPFLAMENVFLCMTHLELVDISLCSKKCKNLVKSGRKRPSTYLDIELNWIQLQIYLYDANDEDIVSVWDFSKRVVRNRKSVQWWKLNGLEGYTKKQRGNERHYQCTTKQPLETSMATVISYFFELFPDCYVKNMTLQFMYNDSQCLLPVLAAVKTVENLKTHNYDRIDHIKNILPHVTITKAFQTNYNVCKNPLVLESLACTEIIYCDNARWLSPETFMTLNCKLVGLMKARLTVEDIMSYFKKWKNSTGDEMNRLQHMFIISEDIEIGQGVFNVLEELGATAWDPVKRARYFKYPEGDFIDCQTGMDIERTDGLLASIMLPTKKKVSIIVWKDRFPEQPIRQ</sequence>
<dbReference type="AlphaFoldDB" id="A0A6A5H8V5"/>
<dbReference type="PROSITE" id="PS50181">
    <property type="entry name" value="FBOX"/>
    <property type="match status" value="1"/>
</dbReference>
<accession>A0A6A5H8V5</accession>
<feature type="domain" description="F-box" evidence="1">
    <location>
        <begin position="11"/>
        <end position="61"/>
    </location>
</feature>
<evidence type="ECO:0000313" key="2">
    <source>
        <dbReference type="EMBL" id="KAF1763469.1"/>
    </source>
</evidence>
<dbReference type="InterPro" id="IPR012885">
    <property type="entry name" value="F-box_Sdz-33"/>
</dbReference>
<dbReference type="CTD" id="9815819"/>
<dbReference type="Pfam" id="PF00646">
    <property type="entry name" value="F-box"/>
    <property type="match status" value="1"/>
</dbReference>
<dbReference type="Pfam" id="PF07735">
    <property type="entry name" value="FBA_2"/>
    <property type="match status" value="1"/>
</dbReference>
<gene>
    <name evidence="2" type="ORF">GCK72_011735</name>
</gene>
<comment type="caution">
    <text evidence="2">The sequence shown here is derived from an EMBL/GenBank/DDBJ whole genome shotgun (WGS) entry which is preliminary data.</text>
</comment>
<organism evidence="2 3">
    <name type="scientific">Caenorhabditis remanei</name>
    <name type="common">Caenorhabditis vulgaris</name>
    <dbReference type="NCBI Taxonomy" id="31234"/>
    <lineage>
        <taxon>Eukaryota</taxon>
        <taxon>Metazoa</taxon>
        <taxon>Ecdysozoa</taxon>
        <taxon>Nematoda</taxon>
        <taxon>Chromadorea</taxon>
        <taxon>Rhabditida</taxon>
        <taxon>Rhabditina</taxon>
        <taxon>Rhabditomorpha</taxon>
        <taxon>Rhabditoidea</taxon>
        <taxon>Rhabditidae</taxon>
        <taxon>Peloderinae</taxon>
        <taxon>Caenorhabditis</taxon>
    </lineage>
</organism>
<dbReference type="EMBL" id="WUAV01000003">
    <property type="protein sequence ID" value="KAF1763469.1"/>
    <property type="molecule type" value="Genomic_DNA"/>
</dbReference>
<dbReference type="GeneID" id="9815819"/>
<dbReference type="RefSeq" id="XP_003100883.2">
    <property type="nucleotide sequence ID" value="XM_003100835.2"/>
</dbReference>
<protein>
    <recommendedName>
        <fullName evidence="1">F-box domain-containing protein</fullName>
    </recommendedName>
</protein>
<name>A0A6A5H8V5_CAERE</name>
<proteinExistence type="predicted"/>
<evidence type="ECO:0000313" key="3">
    <source>
        <dbReference type="Proteomes" id="UP000483820"/>
    </source>
</evidence>
<reference evidence="2 3" key="1">
    <citation type="submission" date="2019-12" db="EMBL/GenBank/DDBJ databases">
        <title>Chromosome-level assembly of the Caenorhabditis remanei genome.</title>
        <authorList>
            <person name="Teterina A.A."/>
            <person name="Willis J.H."/>
            <person name="Phillips P.C."/>
        </authorList>
    </citation>
    <scope>NUCLEOTIDE SEQUENCE [LARGE SCALE GENOMIC DNA]</scope>
    <source>
        <strain evidence="2 3">PX506</strain>
        <tissue evidence="2">Whole organism</tissue>
    </source>
</reference>
<dbReference type="InterPro" id="IPR001810">
    <property type="entry name" value="F-box_dom"/>
</dbReference>
<dbReference type="KEGG" id="crq:GCK72_011735"/>
<dbReference type="PANTHER" id="PTHR21503">
    <property type="entry name" value="F-BOX-CONTAINING HYPOTHETICAL PROTEIN C.ELEGANS"/>
    <property type="match status" value="1"/>
</dbReference>